<dbReference type="EMBL" id="MSTI01000085">
    <property type="protein sequence ID" value="OLV17835.1"/>
    <property type="molecule type" value="Genomic_DNA"/>
</dbReference>
<evidence type="ECO:0000256" key="1">
    <source>
        <dbReference type="SAM" id="Phobius"/>
    </source>
</evidence>
<reference evidence="2 3" key="1">
    <citation type="submission" date="2017-01" db="EMBL/GenBank/DDBJ databases">
        <title>Genome Analysis of Deinococcus marmoris KOPRI26562.</title>
        <authorList>
            <person name="Kim J.H."/>
            <person name="Oh H.-M."/>
        </authorList>
    </citation>
    <scope>NUCLEOTIDE SEQUENCE [LARGE SCALE GENOMIC DNA]</scope>
    <source>
        <strain evidence="2 3">KOPRI26562</strain>
    </source>
</reference>
<comment type="caution">
    <text evidence="2">The sequence shown here is derived from an EMBL/GenBank/DDBJ whole genome shotgun (WGS) entry which is preliminary data.</text>
</comment>
<gene>
    <name evidence="2" type="ORF">BOO71_0007654</name>
</gene>
<keyword evidence="1" id="KW-0812">Transmembrane</keyword>
<evidence type="ECO:0000313" key="3">
    <source>
        <dbReference type="Proteomes" id="UP000186607"/>
    </source>
</evidence>
<proteinExistence type="predicted"/>
<dbReference type="OrthoDB" id="9975685at2"/>
<protein>
    <submittedName>
        <fullName evidence="2">Uncharacterized protein</fullName>
    </submittedName>
</protein>
<feature type="transmembrane region" description="Helical" evidence="1">
    <location>
        <begin position="6"/>
        <end position="28"/>
    </location>
</feature>
<organism evidence="2 3">
    <name type="scientific">Deinococcus marmoris</name>
    <dbReference type="NCBI Taxonomy" id="249408"/>
    <lineage>
        <taxon>Bacteria</taxon>
        <taxon>Thermotogati</taxon>
        <taxon>Deinococcota</taxon>
        <taxon>Deinococci</taxon>
        <taxon>Deinococcales</taxon>
        <taxon>Deinococcaceae</taxon>
        <taxon>Deinococcus</taxon>
    </lineage>
</organism>
<keyword evidence="1" id="KW-0472">Membrane</keyword>
<dbReference type="Proteomes" id="UP000186607">
    <property type="component" value="Unassembled WGS sequence"/>
</dbReference>
<dbReference type="RefSeq" id="WP_075833053.1">
    <property type="nucleotide sequence ID" value="NZ_MSTI01000085.1"/>
</dbReference>
<evidence type="ECO:0000313" key="2">
    <source>
        <dbReference type="EMBL" id="OLV17835.1"/>
    </source>
</evidence>
<accession>A0A1U7NY38</accession>
<dbReference type="AlphaFoldDB" id="A0A1U7NY38"/>
<keyword evidence="1" id="KW-1133">Transmembrane helix</keyword>
<dbReference type="STRING" id="249408.BOO71_0007654"/>
<sequence length="61" mass="6718">MISTGVVGVIVVALIIIVTITMLLMLAVHNPGKPAETELPKYRMMHGVFQETPTWKEPGEE</sequence>
<keyword evidence="3" id="KW-1185">Reference proteome</keyword>
<name>A0A1U7NY38_9DEIO</name>